<organism evidence="3 4">
    <name type="scientific">Calidithermus terrae</name>
    <dbReference type="NCBI Taxonomy" id="1408545"/>
    <lineage>
        <taxon>Bacteria</taxon>
        <taxon>Thermotogati</taxon>
        <taxon>Deinococcota</taxon>
        <taxon>Deinococci</taxon>
        <taxon>Thermales</taxon>
        <taxon>Thermaceae</taxon>
        <taxon>Calidithermus</taxon>
    </lineage>
</organism>
<dbReference type="GO" id="GO:0030288">
    <property type="term" value="C:outer membrane-bounded periplasmic space"/>
    <property type="evidence" value="ECO:0007669"/>
    <property type="project" value="TreeGrafter"/>
</dbReference>
<dbReference type="GO" id="GO:0006508">
    <property type="term" value="P:proteolysis"/>
    <property type="evidence" value="ECO:0007669"/>
    <property type="project" value="UniProtKB-KW"/>
</dbReference>
<dbReference type="OrthoDB" id="24023at2"/>
<dbReference type="InterPro" id="IPR005151">
    <property type="entry name" value="Tail-specific_protease"/>
</dbReference>
<dbReference type="PANTHER" id="PTHR32060:SF30">
    <property type="entry name" value="CARBOXY-TERMINAL PROCESSING PROTEASE CTPA"/>
    <property type="match status" value="1"/>
</dbReference>
<dbReference type="Pfam" id="PF03572">
    <property type="entry name" value="Peptidase_S41"/>
    <property type="match status" value="1"/>
</dbReference>
<comment type="caution">
    <text evidence="3">The sequence shown here is derived from an EMBL/GenBank/DDBJ whole genome shotgun (WGS) entry which is preliminary data.</text>
</comment>
<dbReference type="SMART" id="SM00245">
    <property type="entry name" value="TSPc"/>
    <property type="match status" value="1"/>
</dbReference>
<feature type="chain" id="PRO_5017332295" evidence="1">
    <location>
        <begin position="23"/>
        <end position="418"/>
    </location>
</feature>
<dbReference type="GO" id="GO:0004175">
    <property type="term" value="F:endopeptidase activity"/>
    <property type="evidence" value="ECO:0007669"/>
    <property type="project" value="TreeGrafter"/>
</dbReference>
<dbReference type="SUPFAM" id="SSF52096">
    <property type="entry name" value="ClpP/crotonase"/>
    <property type="match status" value="1"/>
</dbReference>
<dbReference type="SMART" id="SM00228">
    <property type="entry name" value="PDZ"/>
    <property type="match status" value="1"/>
</dbReference>
<proteinExistence type="predicted"/>
<accession>A0A399F3K1</accession>
<feature type="signal peptide" evidence="1">
    <location>
        <begin position="1"/>
        <end position="22"/>
    </location>
</feature>
<dbReference type="PROSITE" id="PS50106">
    <property type="entry name" value="PDZ"/>
    <property type="match status" value="1"/>
</dbReference>
<dbReference type="Gene3D" id="2.30.42.10">
    <property type="match status" value="1"/>
</dbReference>
<dbReference type="EC" id="3.4.21.-" evidence="3"/>
<protein>
    <submittedName>
        <fullName evidence="3">Putative CtpA-like serine protease</fullName>
        <ecNumber evidence="3">3.4.21.-</ecNumber>
    </submittedName>
</protein>
<keyword evidence="1" id="KW-0732">Signal</keyword>
<keyword evidence="3" id="KW-0378">Hydrolase</keyword>
<sequence length="418" mass="44735">MSLRNLLLGGLLGVVGLGSAMASPAQSLFDQATFFIGFYYNGPAKVPGFRELRQRYQGQLDQACRGLGEQCGYEQARAVIARILADLGDPFTALLSLEEQQEASRLGAGLGPVAPRIGVWARPGAGGLVVVESFPGEAAYQAGLRRGDVITQVGGQPATLEALRAAERGQQPFTLAYTRRGQAQQAEVRGSVSRESMQPRLEVQGGVAYLRVYHLYYSDRFSVAQRVHELVRQAEQQGAKGVILDLRDSLTGIDDEALLAANAFVPKAGFVYDWRFKDLDDTFTAEGGKVYLQGEGDAERAPVREVASPVQSSLPLVVLVNRNTFNTAEMLAYLLQAAGRAKVVGEPSGGALGVSGNSDNALINGEFLAVSAIRMKNLDGTPFPLRLTPDVAVADDLEALAQGRDAVLEKAREVLGVQ</sequence>
<name>A0A399F3K1_9DEIN</name>
<dbReference type="SUPFAM" id="SSF50156">
    <property type="entry name" value="PDZ domain-like"/>
    <property type="match status" value="1"/>
</dbReference>
<feature type="domain" description="PDZ" evidence="2">
    <location>
        <begin position="94"/>
        <end position="181"/>
    </location>
</feature>
<dbReference type="AlphaFoldDB" id="A0A399F3K1"/>
<dbReference type="GO" id="GO:0007165">
    <property type="term" value="P:signal transduction"/>
    <property type="evidence" value="ECO:0007669"/>
    <property type="project" value="TreeGrafter"/>
</dbReference>
<keyword evidence="3" id="KW-0645">Protease</keyword>
<evidence type="ECO:0000313" key="4">
    <source>
        <dbReference type="Proteomes" id="UP000265715"/>
    </source>
</evidence>
<dbReference type="InterPro" id="IPR029045">
    <property type="entry name" value="ClpP/crotonase-like_dom_sf"/>
</dbReference>
<evidence type="ECO:0000313" key="3">
    <source>
        <dbReference type="EMBL" id="RIH90673.1"/>
    </source>
</evidence>
<dbReference type="Gene3D" id="3.90.226.10">
    <property type="entry name" value="2-enoyl-CoA Hydratase, Chain A, domain 1"/>
    <property type="match status" value="1"/>
</dbReference>
<reference evidence="3 4" key="1">
    <citation type="submission" date="2018-08" db="EMBL/GenBank/DDBJ databases">
        <title>Meiothermus terrae DSM 26712 genome sequencing project.</title>
        <authorList>
            <person name="Da Costa M.S."/>
            <person name="Albuquerque L."/>
            <person name="Raposo P."/>
            <person name="Froufe H.J.C."/>
            <person name="Barroso C.S."/>
            <person name="Egas C."/>
        </authorList>
    </citation>
    <scope>NUCLEOTIDE SEQUENCE [LARGE SCALE GENOMIC DNA]</scope>
    <source>
        <strain evidence="3 4">DSM 26712</strain>
    </source>
</reference>
<keyword evidence="4" id="KW-1185">Reference proteome</keyword>
<evidence type="ECO:0000259" key="2">
    <source>
        <dbReference type="PROSITE" id="PS50106"/>
    </source>
</evidence>
<gene>
    <name evidence="3" type="ORF">Mterra_00275</name>
</gene>
<dbReference type="Proteomes" id="UP000265715">
    <property type="component" value="Unassembled WGS sequence"/>
</dbReference>
<dbReference type="PANTHER" id="PTHR32060">
    <property type="entry name" value="TAIL-SPECIFIC PROTEASE"/>
    <property type="match status" value="1"/>
</dbReference>
<dbReference type="RefSeq" id="WP_119313529.1">
    <property type="nucleotide sequence ID" value="NZ_QXDL01000005.1"/>
</dbReference>
<dbReference type="InterPro" id="IPR001478">
    <property type="entry name" value="PDZ"/>
</dbReference>
<dbReference type="GO" id="GO:0008236">
    <property type="term" value="F:serine-type peptidase activity"/>
    <property type="evidence" value="ECO:0007669"/>
    <property type="project" value="InterPro"/>
</dbReference>
<dbReference type="EMBL" id="QXDL01000005">
    <property type="protein sequence ID" value="RIH90673.1"/>
    <property type="molecule type" value="Genomic_DNA"/>
</dbReference>
<evidence type="ECO:0000256" key="1">
    <source>
        <dbReference type="SAM" id="SignalP"/>
    </source>
</evidence>
<dbReference type="InterPro" id="IPR036034">
    <property type="entry name" value="PDZ_sf"/>
</dbReference>